<evidence type="ECO:0000256" key="1">
    <source>
        <dbReference type="SAM" id="SignalP"/>
    </source>
</evidence>
<accession>A0A4R4ZTS9</accession>
<keyword evidence="3" id="KW-1185">Reference proteome</keyword>
<organism evidence="2 3">
    <name type="scientific">Kribbella antibiotica</name>
    <dbReference type="NCBI Taxonomy" id="190195"/>
    <lineage>
        <taxon>Bacteria</taxon>
        <taxon>Bacillati</taxon>
        <taxon>Actinomycetota</taxon>
        <taxon>Actinomycetes</taxon>
        <taxon>Propionibacteriales</taxon>
        <taxon>Kribbellaceae</taxon>
        <taxon>Kribbella</taxon>
    </lineage>
</organism>
<feature type="chain" id="PRO_5038905826" evidence="1">
    <location>
        <begin position="23"/>
        <end position="230"/>
    </location>
</feature>
<name>A0A4R4ZTS9_9ACTN</name>
<protein>
    <submittedName>
        <fullName evidence="2">Uncharacterized protein</fullName>
    </submittedName>
</protein>
<dbReference type="RefSeq" id="WP_132167124.1">
    <property type="nucleotide sequence ID" value="NZ_SMKX01000024.1"/>
</dbReference>
<gene>
    <name evidence="2" type="ORF">E1263_10965</name>
</gene>
<sequence length="230" mass="24078">MRGRALVLAVGVVASGLMGVQAATAQAKPEALPACQFGIPAKVAITKPNARLPIGMGATCPKAVYEAVWVGQADGVTGTSYQVACGWGHPNCGVVLENTYPGRVMHWTAPSGHGADRTGAWIASLRSATSTTKYGAAVSLTGARSGTKTTLTARPTYYSAKTKGFVRHHGRVLFQSKDPGSSVWKDLGYVVPSSTGAATYTLTTNRSRAYRAYVASSATVWYAYSANVTR</sequence>
<dbReference type="OrthoDB" id="3823360at2"/>
<comment type="caution">
    <text evidence="2">The sequence shown here is derived from an EMBL/GenBank/DDBJ whole genome shotgun (WGS) entry which is preliminary data.</text>
</comment>
<dbReference type="Proteomes" id="UP000295124">
    <property type="component" value="Unassembled WGS sequence"/>
</dbReference>
<evidence type="ECO:0000313" key="3">
    <source>
        <dbReference type="Proteomes" id="UP000295124"/>
    </source>
</evidence>
<dbReference type="AlphaFoldDB" id="A0A4R4ZTS9"/>
<keyword evidence="1" id="KW-0732">Signal</keyword>
<proteinExistence type="predicted"/>
<feature type="signal peptide" evidence="1">
    <location>
        <begin position="1"/>
        <end position="22"/>
    </location>
</feature>
<evidence type="ECO:0000313" key="2">
    <source>
        <dbReference type="EMBL" id="TDD60442.1"/>
    </source>
</evidence>
<dbReference type="EMBL" id="SMKX01000024">
    <property type="protein sequence ID" value="TDD60442.1"/>
    <property type="molecule type" value="Genomic_DNA"/>
</dbReference>
<reference evidence="2 3" key="1">
    <citation type="submission" date="2019-03" db="EMBL/GenBank/DDBJ databases">
        <title>Draft genome sequences of novel Actinobacteria.</title>
        <authorList>
            <person name="Sahin N."/>
            <person name="Ay H."/>
            <person name="Saygin H."/>
        </authorList>
    </citation>
    <scope>NUCLEOTIDE SEQUENCE [LARGE SCALE GENOMIC DNA]</scope>
    <source>
        <strain evidence="2 3">JCM 13523</strain>
    </source>
</reference>